<accession>A0A0Z8QBC3</accession>
<evidence type="ECO:0000313" key="1">
    <source>
        <dbReference type="EMBL" id="CYW61005.1"/>
    </source>
</evidence>
<protein>
    <submittedName>
        <fullName evidence="1">Transposase, ISSpnII</fullName>
    </submittedName>
</protein>
<dbReference type="AlphaFoldDB" id="A0A0Z8QBC3"/>
<gene>
    <name evidence="1" type="ORF">ERS132539_02011</name>
</gene>
<organism evidence="1 2">
    <name type="scientific">Streptococcus suis</name>
    <dbReference type="NCBI Taxonomy" id="1307"/>
    <lineage>
        <taxon>Bacteria</taxon>
        <taxon>Bacillati</taxon>
        <taxon>Bacillota</taxon>
        <taxon>Bacilli</taxon>
        <taxon>Lactobacillales</taxon>
        <taxon>Streptococcaceae</taxon>
        <taxon>Streptococcus</taxon>
    </lineage>
</organism>
<reference evidence="1 2" key="1">
    <citation type="submission" date="2016-02" db="EMBL/GenBank/DDBJ databases">
        <authorList>
            <consortium name="Pathogen Informatics"/>
        </authorList>
    </citation>
    <scope>NUCLEOTIDE SEQUENCE [LARGE SCALE GENOMIC DNA]</scope>
    <source>
        <strain evidence="1 2">SS1013</strain>
    </source>
</reference>
<name>A0A0Z8QBC3_STRSU</name>
<evidence type="ECO:0000313" key="2">
    <source>
        <dbReference type="Proteomes" id="UP000069526"/>
    </source>
</evidence>
<proteinExistence type="predicted"/>
<sequence length="94" mass="11080">MNHYLDGGLQALLNENRGGRRRSYMTHEEEEAFLKEQRSSALNGEFVTVSTLFEAYQEKVGRKTTREGFYALLKRHGWVKESRDSLRWEIKLTQ</sequence>
<dbReference type="EMBL" id="FIJK01000063">
    <property type="protein sequence ID" value="CYW61005.1"/>
    <property type="molecule type" value="Genomic_DNA"/>
</dbReference>
<dbReference type="Proteomes" id="UP000069526">
    <property type="component" value="Unassembled WGS sequence"/>
</dbReference>